<comment type="caution">
    <text evidence="4">The sequence shown here is derived from an EMBL/GenBank/DDBJ whole genome shotgun (WGS) entry which is preliminary data.</text>
</comment>
<proteinExistence type="predicted"/>
<feature type="compositionally biased region" description="Polar residues" evidence="2">
    <location>
        <begin position="115"/>
        <end position="129"/>
    </location>
</feature>
<reference evidence="4 5" key="1">
    <citation type="submission" date="2016-07" db="EMBL/GenBank/DDBJ databases">
        <title>Pervasive Adenine N6-methylation of Active Genes in Fungi.</title>
        <authorList>
            <consortium name="DOE Joint Genome Institute"/>
            <person name="Mondo S.J."/>
            <person name="Dannebaum R.O."/>
            <person name="Kuo R.C."/>
            <person name="Labutti K."/>
            <person name="Haridas S."/>
            <person name="Kuo A."/>
            <person name="Salamov A."/>
            <person name="Ahrendt S.R."/>
            <person name="Lipzen A."/>
            <person name="Sullivan W."/>
            <person name="Andreopoulos W.B."/>
            <person name="Clum A."/>
            <person name="Lindquist E."/>
            <person name="Daum C."/>
            <person name="Ramamoorthy G.K."/>
            <person name="Gryganskyi A."/>
            <person name="Culley D."/>
            <person name="Magnuson J.K."/>
            <person name="James T.Y."/>
            <person name="O'Malley M.A."/>
            <person name="Stajich J.E."/>
            <person name="Spatafora J.W."/>
            <person name="Visel A."/>
            <person name="Grigoriev I.V."/>
        </authorList>
    </citation>
    <scope>NUCLEOTIDE SEQUENCE [LARGE SCALE GENOMIC DNA]</scope>
    <source>
        <strain evidence="4 5">CBS 931.73</strain>
    </source>
</reference>
<feature type="compositionally biased region" description="Polar residues" evidence="2">
    <location>
        <begin position="230"/>
        <end position="252"/>
    </location>
</feature>
<dbReference type="InterPro" id="IPR019607">
    <property type="entry name" value="Putative_zinc-finger_domain"/>
</dbReference>
<feature type="region of interest" description="Disordered" evidence="2">
    <location>
        <begin position="323"/>
        <end position="381"/>
    </location>
</feature>
<sequence>MGPFRTIFPRRAGRHPYLPANQFLPPNMTRFRAPHRSHETHELYRPLPDVAAAPQAFNRHPNEYHAHVNTQRPSRTEPEFIRNPMNPNDLAPLLANALTQLQSKQAAFPPPGSNAPRSGTAHPSNSPASSEMGHPHRNEVDTAFSLAKQITQGLVNIGLSAQSIISYGVPKELVDACLAEARPNMENGALEEPQYEGDDMELDDSEDSAANHILNNKWVTVRGKEDARLGTNSARESSSESVGIVTNRSTSEPYKPPSRFYREKRKLFVPDRPMRHILISDSEDDSDHAESETKRGSHSVVQELAAKERAIIALRESIARKEAQKNMSKEASPITASQPQVDKQPGSMPAQVINQSPRSTKSTPIQSDGQRALPNPSDAGDELVKKIESEIVIRRDYMSLVESELVEEEEELKAVQGQIDGFDAETSKNDESIAKYASEIAALQRKIEEVRKHSELVARKKLVTASRAKRLQEKIQSGRRSVSDIQKQISKSQKRLAKLRTISAPTKVQSALSEYGHLPGMQQAEPAPTSTPAPTPNHLSSDMGRGKLQKATNKAPVDSYNAMPQPNEESNMDVDANALVPGEKASSHIPSNALPNDEANSSTKGTDYLAKPNDQKPPADPTPRSPDPTSDKSRKLNELNKKVKAIHKEQQALAKLLSKHRARSKAAPSLQYPKLQRFLETGTLVLDGKHKHDASPLQTFLRASVWNTERTVEPLYDLSNFLQSADSVALPTDLVSHSGGHEPTAKMARNHQRLILRDRETASDTPRTAYTAYCSPLRAFKASILSPYFVRTASKDPPFCYQIDPAQKICMYEVAGGECNDDTCTSQHFRDVRLSDDDHFVTLISSISMGEAGAHSKYLEEVRSQLTALRDTPKWDPQHIQETIVQTKVAHLATAEEGACPVTSSLNSIPAPEARKSSVVRRTAAKFTSVDITSGDLASTAKPFTVEWILENYEGEHGGENPSTENPAETVTPRSEQAWVEYATSLLPHLSKAKANDQTCNIDRSLQILSQALENHCTSEFLWNFYFELYIYIRGDGADEIRKMFETAIRLNTQSALIWWRYYQWEPETGRKLAVLKRMLSQFIMENTSNLDFDLLSRLRLDIVIQIVRNLILVEGAASALRFLTSYLTATGIGHIKDLLLGEVAMHESAITSEAINGAWIVGAMAISDVTIAWLIYLHLYWFDSLPELSYDAPYEYLSRPQLFTLRWSVAASCDAGMIDEAKQILQMLMSSRVATHRSSLVTLCRNYANLIKLPLQETGENADELLEQVLQKYRHPELWSIKADLLMVS</sequence>
<dbReference type="InterPro" id="IPR011990">
    <property type="entry name" value="TPR-like_helical_dom_sf"/>
</dbReference>
<evidence type="ECO:0000256" key="1">
    <source>
        <dbReference type="SAM" id="Coils"/>
    </source>
</evidence>
<feature type="domain" description="Putative zinc-finger" evidence="3">
    <location>
        <begin position="809"/>
        <end position="830"/>
    </location>
</feature>
<dbReference type="EMBL" id="MCFE01000125">
    <property type="protein sequence ID" value="ORX97828.1"/>
    <property type="molecule type" value="Genomic_DNA"/>
</dbReference>
<feature type="region of interest" description="Disordered" evidence="2">
    <location>
        <begin position="584"/>
        <end position="634"/>
    </location>
</feature>
<feature type="coiled-coil region" evidence="1">
    <location>
        <begin position="398"/>
        <end position="488"/>
    </location>
</feature>
<feature type="compositionally biased region" description="Polar residues" evidence="2">
    <location>
        <begin position="352"/>
        <end position="369"/>
    </location>
</feature>
<feature type="region of interest" description="Disordered" evidence="2">
    <location>
        <begin position="519"/>
        <end position="572"/>
    </location>
</feature>
<feature type="region of interest" description="Disordered" evidence="2">
    <location>
        <begin position="228"/>
        <end position="258"/>
    </location>
</feature>
<dbReference type="OrthoDB" id="1922977at2759"/>
<dbReference type="STRING" id="1314790.A0A1Y1YIQ1"/>
<gene>
    <name evidence="4" type="ORF">K493DRAFT_11483</name>
</gene>
<organism evidence="4 5">
    <name type="scientific">Basidiobolus meristosporus CBS 931.73</name>
    <dbReference type="NCBI Taxonomy" id="1314790"/>
    <lineage>
        <taxon>Eukaryota</taxon>
        <taxon>Fungi</taxon>
        <taxon>Fungi incertae sedis</taxon>
        <taxon>Zoopagomycota</taxon>
        <taxon>Entomophthoromycotina</taxon>
        <taxon>Basidiobolomycetes</taxon>
        <taxon>Basidiobolales</taxon>
        <taxon>Basidiobolaceae</taxon>
        <taxon>Basidiobolus</taxon>
    </lineage>
</organism>
<feature type="compositionally biased region" description="Polar residues" evidence="2">
    <location>
        <begin position="588"/>
        <end position="605"/>
    </location>
</feature>
<dbReference type="GO" id="GO:0005634">
    <property type="term" value="C:nucleus"/>
    <property type="evidence" value="ECO:0007669"/>
    <property type="project" value="TreeGrafter"/>
</dbReference>
<dbReference type="Gene3D" id="1.25.40.10">
    <property type="entry name" value="Tetratricopeptide repeat domain"/>
    <property type="match status" value="1"/>
</dbReference>
<keyword evidence="1" id="KW-0175">Coiled coil</keyword>
<dbReference type="SUPFAM" id="SSF48452">
    <property type="entry name" value="TPR-like"/>
    <property type="match status" value="1"/>
</dbReference>
<feature type="region of interest" description="Disordered" evidence="2">
    <location>
        <begin position="279"/>
        <end position="302"/>
    </location>
</feature>
<dbReference type="Proteomes" id="UP000193498">
    <property type="component" value="Unassembled WGS sequence"/>
</dbReference>
<name>A0A1Y1YIQ1_9FUNG</name>
<evidence type="ECO:0000313" key="5">
    <source>
        <dbReference type="Proteomes" id="UP000193498"/>
    </source>
</evidence>
<dbReference type="Pfam" id="PF10650">
    <property type="entry name" value="zf-C3H1"/>
    <property type="match status" value="1"/>
</dbReference>
<feature type="region of interest" description="Disordered" evidence="2">
    <location>
        <begin position="105"/>
        <end position="136"/>
    </location>
</feature>
<protein>
    <recommendedName>
        <fullName evidence="3">Putative zinc-finger domain-containing protein</fullName>
    </recommendedName>
</protein>
<dbReference type="PANTHER" id="PTHR21563:SF3">
    <property type="entry name" value="ZINC FINGER C3H1 DOMAIN-CONTAINING PROTEIN"/>
    <property type="match status" value="1"/>
</dbReference>
<accession>A0A1Y1YIQ1</accession>
<evidence type="ECO:0000259" key="3">
    <source>
        <dbReference type="Pfam" id="PF10650"/>
    </source>
</evidence>
<dbReference type="GO" id="GO:0000178">
    <property type="term" value="C:exosome (RNase complex)"/>
    <property type="evidence" value="ECO:0007669"/>
    <property type="project" value="TreeGrafter"/>
</dbReference>
<evidence type="ECO:0000313" key="4">
    <source>
        <dbReference type="EMBL" id="ORX97828.1"/>
    </source>
</evidence>
<dbReference type="InParanoid" id="A0A1Y1YIQ1"/>
<evidence type="ECO:0000256" key="2">
    <source>
        <dbReference type="SAM" id="MobiDB-lite"/>
    </source>
</evidence>
<dbReference type="InterPro" id="IPR039278">
    <property type="entry name" value="Red1"/>
</dbReference>
<dbReference type="PANTHER" id="PTHR21563">
    <property type="entry name" value="ZINC FINGER C3H1 DOMAIN-CONTAINING PROTEIN"/>
    <property type="match status" value="1"/>
</dbReference>
<keyword evidence="5" id="KW-1185">Reference proteome</keyword>